<keyword evidence="2" id="KW-0812">Transmembrane</keyword>
<reference evidence="3 4" key="2">
    <citation type="journal article" date="2013" name="Plant Cell Physiol.">
        <title>Rice Annotation Project Database (RAP-DB): an integrative and interactive database for rice genomics.</title>
        <authorList>
            <person name="Sakai H."/>
            <person name="Lee S.S."/>
            <person name="Tanaka T."/>
            <person name="Numa H."/>
            <person name="Kim J."/>
            <person name="Kawahara Y."/>
            <person name="Wakimoto H."/>
            <person name="Yang C.C."/>
            <person name="Iwamoto M."/>
            <person name="Abe T."/>
            <person name="Yamada Y."/>
            <person name="Muto A."/>
            <person name="Inokuchi H."/>
            <person name="Ikemura T."/>
            <person name="Matsumoto T."/>
            <person name="Sasaki T."/>
            <person name="Itoh T."/>
        </authorList>
    </citation>
    <scope>NUCLEOTIDE SEQUENCE [LARGE SCALE GENOMIC DNA]</scope>
    <source>
        <strain evidence="4">cv. Nipponbare</strain>
    </source>
</reference>
<name>A0A0P0V530_ORYSJ</name>
<dbReference type="PaxDb" id="39947-A0A0P0V530"/>
<dbReference type="Gramene" id="Os01t0608400-00">
    <property type="protein sequence ID" value="Os01t0608400-00"/>
    <property type="gene ID" value="Os01g0608400"/>
</dbReference>
<proteinExistence type="predicted"/>
<sequence length="195" mass="22519">MANPWRIAAVGWGVTVVGWLIAPIMNLLVNKFVSYIGFNASRKLRELEIHTLPKLEDMLRELEEQRMQKEAEDDRSAVKKLEQPCEELRSALYEAEDILDLIDYHQIKNKVNGMTPSALASSFAPANLPRCSQFLAHHRILRIPTVAANLPRCYQFLAHHWILRLRIPTVAAANLHLPRRYQFLGLHRILRIRSL</sequence>
<protein>
    <submittedName>
        <fullName evidence="3">Os01g0608400 protein</fullName>
    </submittedName>
</protein>
<feature type="coiled-coil region" evidence="1">
    <location>
        <begin position="45"/>
        <end position="75"/>
    </location>
</feature>
<keyword evidence="2" id="KW-1133">Transmembrane helix</keyword>
<dbReference type="Proteomes" id="UP000059680">
    <property type="component" value="Chromosome 1"/>
</dbReference>
<reference evidence="3 4" key="3">
    <citation type="journal article" date="2013" name="Rice">
        <title>Improvement of the Oryza sativa Nipponbare reference genome using next generation sequence and optical map data.</title>
        <authorList>
            <person name="Kawahara Y."/>
            <person name="de la Bastide M."/>
            <person name="Hamilton J.P."/>
            <person name="Kanamori H."/>
            <person name="McCombie W.R."/>
            <person name="Ouyang S."/>
            <person name="Schwartz D.C."/>
            <person name="Tanaka T."/>
            <person name="Wu J."/>
            <person name="Zhou S."/>
            <person name="Childs K.L."/>
            <person name="Davidson R.M."/>
            <person name="Lin H."/>
            <person name="Quesada-Ocampo L."/>
            <person name="Vaillancourt B."/>
            <person name="Sakai H."/>
            <person name="Lee S.S."/>
            <person name="Kim J."/>
            <person name="Numa H."/>
            <person name="Itoh T."/>
            <person name="Buell C.R."/>
            <person name="Matsumoto T."/>
        </authorList>
    </citation>
    <scope>NUCLEOTIDE SEQUENCE [LARGE SCALE GENOMIC DNA]</scope>
    <source>
        <strain evidence="4">cv. Nipponbare</strain>
    </source>
</reference>
<dbReference type="FunCoup" id="A0A0P0V530">
    <property type="interactions" value="182"/>
</dbReference>
<evidence type="ECO:0000256" key="1">
    <source>
        <dbReference type="SAM" id="Coils"/>
    </source>
</evidence>
<keyword evidence="2" id="KW-0472">Membrane</keyword>
<dbReference type="EMBL" id="AP014957">
    <property type="protein sequence ID" value="BAS73095.1"/>
    <property type="molecule type" value="Genomic_DNA"/>
</dbReference>
<keyword evidence="4" id="KW-1185">Reference proteome</keyword>
<dbReference type="AlphaFoldDB" id="A0A0P0V530"/>
<accession>A0A0P0V530</accession>
<reference evidence="4" key="1">
    <citation type="journal article" date="2005" name="Nature">
        <title>The map-based sequence of the rice genome.</title>
        <authorList>
            <consortium name="International rice genome sequencing project (IRGSP)"/>
            <person name="Matsumoto T."/>
            <person name="Wu J."/>
            <person name="Kanamori H."/>
            <person name="Katayose Y."/>
            <person name="Fujisawa M."/>
            <person name="Namiki N."/>
            <person name="Mizuno H."/>
            <person name="Yamamoto K."/>
            <person name="Antonio B.A."/>
            <person name="Baba T."/>
            <person name="Sakata K."/>
            <person name="Nagamura Y."/>
            <person name="Aoki H."/>
            <person name="Arikawa K."/>
            <person name="Arita K."/>
            <person name="Bito T."/>
            <person name="Chiden Y."/>
            <person name="Fujitsuka N."/>
            <person name="Fukunaka R."/>
            <person name="Hamada M."/>
            <person name="Harada C."/>
            <person name="Hayashi A."/>
            <person name="Hijishita S."/>
            <person name="Honda M."/>
            <person name="Hosokawa S."/>
            <person name="Ichikawa Y."/>
            <person name="Idonuma A."/>
            <person name="Iijima M."/>
            <person name="Ikeda M."/>
            <person name="Ikeno M."/>
            <person name="Ito K."/>
            <person name="Ito S."/>
            <person name="Ito T."/>
            <person name="Ito Y."/>
            <person name="Ito Y."/>
            <person name="Iwabuchi A."/>
            <person name="Kamiya K."/>
            <person name="Karasawa W."/>
            <person name="Kurita K."/>
            <person name="Katagiri S."/>
            <person name="Kikuta A."/>
            <person name="Kobayashi H."/>
            <person name="Kobayashi N."/>
            <person name="Machita K."/>
            <person name="Maehara T."/>
            <person name="Masukawa M."/>
            <person name="Mizubayashi T."/>
            <person name="Mukai Y."/>
            <person name="Nagasaki H."/>
            <person name="Nagata Y."/>
            <person name="Naito S."/>
            <person name="Nakashima M."/>
            <person name="Nakama Y."/>
            <person name="Nakamichi Y."/>
            <person name="Nakamura M."/>
            <person name="Meguro A."/>
            <person name="Negishi M."/>
            <person name="Ohta I."/>
            <person name="Ohta T."/>
            <person name="Okamoto M."/>
            <person name="Ono N."/>
            <person name="Saji S."/>
            <person name="Sakaguchi M."/>
            <person name="Sakai K."/>
            <person name="Shibata M."/>
            <person name="Shimokawa T."/>
            <person name="Song J."/>
            <person name="Takazaki Y."/>
            <person name="Terasawa K."/>
            <person name="Tsugane M."/>
            <person name="Tsuji K."/>
            <person name="Ueda S."/>
            <person name="Waki K."/>
            <person name="Yamagata H."/>
            <person name="Yamamoto M."/>
            <person name="Yamamoto S."/>
            <person name="Yamane H."/>
            <person name="Yoshiki S."/>
            <person name="Yoshihara R."/>
            <person name="Yukawa K."/>
            <person name="Zhong H."/>
            <person name="Yano M."/>
            <person name="Yuan Q."/>
            <person name="Ouyang S."/>
            <person name="Liu J."/>
            <person name="Jones K.M."/>
            <person name="Gansberger K."/>
            <person name="Moffat K."/>
            <person name="Hill J."/>
            <person name="Bera J."/>
            <person name="Fadrosh D."/>
            <person name="Jin S."/>
            <person name="Johri S."/>
            <person name="Kim M."/>
            <person name="Overton L."/>
            <person name="Reardon M."/>
            <person name="Tsitrin T."/>
            <person name="Vuong H."/>
            <person name="Weaver B."/>
            <person name="Ciecko A."/>
            <person name="Tallon L."/>
            <person name="Jackson J."/>
            <person name="Pai G."/>
            <person name="Aken S.V."/>
            <person name="Utterback T."/>
            <person name="Reidmuller S."/>
            <person name="Feldblyum T."/>
            <person name="Hsiao J."/>
            <person name="Zismann V."/>
            <person name="Iobst S."/>
            <person name="de Vazeille A.R."/>
            <person name="Buell C.R."/>
            <person name="Ying K."/>
            <person name="Li Y."/>
            <person name="Lu T."/>
            <person name="Huang Y."/>
            <person name="Zhao Q."/>
            <person name="Feng Q."/>
            <person name="Zhang L."/>
            <person name="Zhu J."/>
            <person name="Weng Q."/>
            <person name="Mu J."/>
            <person name="Lu Y."/>
            <person name="Fan D."/>
            <person name="Liu Y."/>
            <person name="Guan J."/>
            <person name="Zhang Y."/>
            <person name="Yu S."/>
            <person name="Liu X."/>
            <person name="Zhang Y."/>
            <person name="Hong G."/>
            <person name="Han B."/>
            <person name="Choisne N."/>
            <person name="Demange N."/>
            <person name="Orjeda G."/>
            <person name="Samain S."/>
            <person name="Cattolico L."/>
            <person name="Pelletier E."/>
            <person name="Couloux A."/>
            <person name="Segurens B."/>
            <person name="Wincker P."/>
            <person name="D'Hont A."/>
            <person name="Scarpelli C."/>
            <person name="Weissenbach J."/>
            <person name="Salanoubat M."/>
            <person name="Quetier F."/>
            <person name="Yu Y."/>
            <person name="Kim H.R."/>
            <person name="Rambo T."/>
            <person name="Currie J."/>
            <person name="Collura K."/>
            <person name="Luo M."/>
            <person name="Yang T."/>
            <person name="Ammiraju J.S.S."/>
            <person name="Engler F."/>
            <person name="Soderlund C."/>
            <person name="Wing R.A."/>
            <person name="Palmer L.E."/>
            <person name="de la Bastide M."/>
            <person name="Spiegel L."/>
            <person name="Nascimento L."/>
            <person name="Zutavern T."/>
            <person name="O'Shaughnessy A."/>
            <person name="Dike S."/>
            <person name="Dedhia N."/>
            <person name="Preston R."/>
            <person name="Balija V."/>
            <person name="McCombie W.R."/>
            <person name="Chow T."/>
            <person name="Chen H."/>
            <person name="Chung M."/>
            <person name="Chen C."/>
            <person name="Shaw J."/>
            <person name="Wu H."/>
            <person name="Hsiao K."/>
            <person name="Chao Y."/>
            <person name="Chu M."/>
            <person name="Cheng C."/>
            <person name="Hour A."/>
            <person name="Lee P."/>
            <person name="Lin S."/>
            <person name="Lin Y."/>
            <person name="Liou J."/>
            <person name="Liu S."/>
            <person name="Hsing Y."/>
            <person name="Raghuvanshi S."/>
            <person name="Mohanty A."/>
            <person name="Bharti A.K."/>
            <person name="Gaur A."/>
            <person name="Gupta V."/>
            <person name="Kumar D."/>
            <person name="Ravi V."/>
            <person name="Vij S."/>
            <person name="Kapur A."/>
            <person name="Khurana P."/>
            <person name="Khurana P."/>
            <person name="Khurana J.P."/>
            <person name="Tyagi A.K."/>
            <person name="Gaikwad K."/>
            <person name="Singh A."/>
            <person name="Dalal V."/>
            <person name="Srivastava S."/>
            <person name="Dixit A."/>
            <person name="Pal A.K."/>
            <person name="Ghazi I.A."/>
            <person name="Yadav M."/>
            <person name="Pandit A."/>
            <person name="Bhargava A."/>
            <person name="Sureshbabu K."/>
            <person name="Batra K."/>
            <person name="Sharma T.R."/>
            <person name="Mohapatra T."/>
            <person name="Singh N.K."/>
            <person name="Messing J."/>
            <person name="Nelson A.B."/>
            <person name="Fuks G."/>
            <person name="Kavchok S."/>
            <person name="Keizer G."/>
            <person name="Linton E."/>
            <person name="Llaca V."/>
            <person name="Song R."/>
            <person name="Tanyolac B."/>
            <person name="Young S."/>
            <person name="Ho-Il K."/>
            <person name="Hahn J.H."/>
            <person name="Sangsakoo G."/>
            <person name="Vanavichit A."/>
            <person name="de Mattos Luiz.A.T."/>
            <person name="Zimmer P.D."/>
            <person name="Malone G."/>
            <person name="Dellagostin O."/>
            <person name="de Oliveira A.C."/>
            <person name="Bevan M."/>
            <person name="Bancroft I."/>
            <person name="Minx P."/>
            <person name="Cordum H."/>
            <person name="Wilson R."/>
            <person name="Cheng Z."/>
            <person name="Jin W."/>
            <person name="Jiang J."/>
            <person name="Leong S.A."/>
            <person name="Iwama H."/>
            <person name="Gojobori T."/>
            <person name="Itoh T."/>
            <person name="Niimura Y."/>
            <person name="Fujii Y."/>
            <person name="Habara T."/>
            <person name="Sakai H."/>
            <person name="Sato Y."/>
            <person name="Wilson G."/>
            <person name="Kumar K."/>
            <person name="McCouch S."/>
            <person name="Juretic N."/>
            <person name="Hoen D."/>
            <person name="Wright S."/>
            <person name="Bruskiewich R."/>
            <person name="Bureau T."/>
            <person name="Miyao A."/>
            <person name="Hirochika H."/>
            <person name="Nishikawa T."/>
            <person name="Kadowaki K."/>
            <person name="Sugiura M."/>
            <person name="Burr B."/>
            <person name="Sasaki T."/>
        </authorList>
    </citation>
    <scope>NUCLEOTIDE SEQUENCE [LARGE SCALE GENOMIC DNA]</scope>
    <source>
        <strain evidence="4">cv. Nipponbare</strain>
    </source>
</reference>
<gene>
    <name evidence="3" type="ordered locus">Os01g0608400</name>
    <name evidence="3" type="ORF">OSNPB_010608400</name>
</gene>
<organism evidence="3 4">
    <name type="scientific">Oryza sativa subsp. japonica</name>
    <name type="common">Rice</name>
    <dbReference type="NCBI Taxonomy" id="39947"/>
    <lineage>
        <taxon>Eukaryota</taxon>
        <taxon>Viridiplantae</taxon>
        <taxon>Streptophyta</taxon>
        <taxon>Embryophyta</taxon>
        <taxon>Tracheophyta</taxon>
        <taxon>Spermatophyta</taxon>
        <taxon>Magnoliopsida</taxon>
        <taxon>Liliopsida</taxon>
        <taxon>Poales</taxon>
        <taxon>Poaceae</taxon>
        <taxon>BOP clade</taxon>
        <taxon>Oryzoideae</taxon>
        <taxon>Oryzeae</taxon>
        <taxon>Oryzinae</taxon>
        <taxon>Oryza</taxon>
        <taxon>Oryza sativa</taxon>
    </lineage>
</organism>
<dbReference type="STRING" id="39947.A0A0P0V530"/>
<keyword evidence="1" id="KW-0175">Coiled coil</keyword>
<evidence type="ECO:0000256" key="2">
    <source>
        <dbReference type="SAM" id="Phobius"/>
    </source>
</evidence>
<feature type="transmembrane region" description="Helical" evidence="2">
    <location>
        <begin position="6"/>
        <end position="29"/>
    </location>
</feature>
<evidence type="ECO:0000313" key="3">
    <source>
        <dbReference type="EMBL" id="BAS73095.1"/>
    </source>
</evidence>
<dbReference type="InParanoid" id="A0A0P0V530"/>
<evidence type="ECO:0000313" key="4">
    <source>
        <dbReference type="Proteomes" id="UP000059680"/>
    </source>
</evidence>